<dbReference type="KEGG" id="mlil:QLS71_015130"/>
<protein>
    <submittedName>
        <fullName evidence="1">Uncharacterized protein</fullName>
    </submittedName>
</protein>
<dbReference type="Proteomes" id="UP001224325">
    <property type="component" value="Chromosome"/>
</dbReference>
<keyword evidence="2" id="KW-1185">Reference proteome</keyword>
<sequence>MNFKNITSQIDTNEFEKIKTFILKNGDKMTYRNFDSNNPHYKFENCDAFLGSDIGQKNIHNDPEISDFNQLTIADWNSDVKYYELIIIRKGSLKENKAWVRKGMKENHVYLVDDDGKGLELIENNLPNYLKRIKEEINSH</sequence>
<name>A0AAU7EEQ6_9FLAO</name>
<dbReference type="AlphaFoldDB" id="A0AAU7EEQ6"/>
<organism evidence="1 2">
    <name type="scientific">Mariniflexile litorale</name>
    <dbReference type="NCBI Taxonomy" id="3045158"/>
    <lineage>
        <taxon>Bacteria</taxon>
        <taxon>Pseudomonadati</taxon>
        <taxon>Bacteroidota</taxon>
        <taxon>Flavobacteriia</taxon>
        <taxon>Flavobacteriales</taxon>
        <taxon>Flavobacteriaceae</taxon>
        <taxon>Mariniflexile</taxon>
    </lineage>
</organism>
<dbReference type="RefSeq" id="WP_308993734.1">
    <property type="nucleotide sequence ID" value="NZ_CP155618.1"/>
</dbReference>
<evidence type="ECO:0000313" key="2">
    <source>
        <dbReference type="Proteomes" id="UP001224325"/>
    </source>
</evidence>
<dbReference type="EMBL" id="CP155618">
    <property type="protein sequence ID" value="XBL13645.1"/>
    <property type="molecule type" value="Genomic_DNA"/>
</dbReference>
<evidence type="ECO:0000313" key="1">
    <source>
        <dbReference type="EMBL" id="XBL13645.1"/>
    </source>
</evidence>
<gene>
    <name evidence="1" type="ORF">QLS71_015130</name>
</gene>
<accession>A0AAU7EEQ6</accession>
<reference evidence="1" key="1">
    <citation type="submission" date="2024-04" db="EMBL/GenBank/DDBJ databases">
        <title>Mariniflexile litorale, isolated from the shallow sediments of the Sea of Japan.</title>
        <authorList>
            <person name="Romanenko L."/>
            <person name="Isaeva M."/>
        </authorList>
    </citation>
    <scope>NUCLEOTIDE SEQUENCE [LARGE SCALE GENOMIC DNA]</scope>
    <source>
        <strain evidence="1">KMM 9835</strain>
    </source>
</reference>
<proteinExistence type="predicted"/>